<evidence type="ECO:0000256" key="6">
    <source>
        <dbReference type="ARBA" id="ARBA00023180"/>
    </source>
</evidence>
<dbReference type="PRINTS" id="PR00709">
    <property type="entry name" value="AVIDIN"/>
</dbReference>
<keyword evidence="11" id="KW-1185">Reference proteome</keyword>
<dbReference type="GO" id="GO:0005576">
    <property type="term" value="C:extracellular region"/>
    <property type="evidence" value="ECO:0007669"/>
    <property type="project" value="UniProtKB-SubCell"/>
</dbReference>
<protein>
    <recommendedName>
        <fullName evidence="9">Avidin</fullName>
    </recommendedName>
</protein>
<dbReference type="PROSITE" id="PS51326">
    <property type="entry name" value="AVIDIN_2"/>
    <property type="match status" value="1"/>
</dbReference>
<dbReference type="EMBL" id="VYZI01000713">
    <property type="protein sequence ID" value="NWR79047.1"/>
    <property type="molecule type" value="Genomic_DNA"/>
</dbReference>
<dbReference type="InterPro" id="IPR005468">
    <property type="entry name" value="Avidin/str"/>
</dbReference>
<evidence type="ECO:0000256" key="2">
    <source>
        <dbReference type="ARBA" id="ARBA00006297"/>
    </source>
</evidence>
<organism evidence="10 11">
    <name type="scientific">Centropus unirufus</name>
    <dbReference type="NCBI Taxonomy" id="1118519"/>
    <lineage>
        <taxon>Eukaryota</taxon>
        <taxon>Metazoa</taxon>
        <taxon>Chordata</taxon>
        <taxon>Craniata</taxon>
        <taxon>Vertebrata</taxon>
        <taxon>Euteleostomi</taxon>
        <taxon>Archelosauria</taxon>
        <taxon>Archosauria</taxon>
        <taxon>Dinosauria</taxon>
        <taxon>Saurischia</taxon>
        <taxon>Theropoda</taxon>
        <taxon>Coelurosauria</taxon>
        <taxon>Aves</taxon>
        <taxon>Neognathae</taxon>
        <taxon>Neoaves</taxon>
        <taxon>Otidimorphae</taxon>
        <taxon>Cuculiformes</taxon>
        <taxon>Centropidae</taxon>
        <taxon>Centropus</taxon>
    </lineage>
</organism>
<keyword evidence="3 9" id="KW-0964">Secreted</keyword>
<comment type="subunit">
    <text evidence="9">Homotetramer.</text>
</comment>
<dbReference type="InterPro" id="IPR036896">
    <property type="entry name" value="Avidin-like_sf"/>
</dbReference>
<proteinExistence type="inferred from homology"/>
<keyword evidence="7 9" id="KW-0092">Biotin</keyword>
<evidence type="ECO:0000256" key="5">
    <source>
        <dbReference type="ARBA" id="ARBA00023157"/>
    </source>
</evidence>
<gene>
    <name evidence="10" type="primary">Avd_2</name>
    <name evidence="10" type="ORF">CENUNI_R13793</name>
</gene>
<dbReference type="Proteomes" id="UP000517892">
    <property type="component" value="Unassembled WGS sequence"/>
</dbReference>
<dbReference type="OrthoDB" id="9354216at2759"/>
<dbReference type="InterPro" id="IPR051764">
    <property type="entry name" value="Avidin/Streptavidin-rel"/>
</dbReference>
<accession>A0A7K5A6Z8</accession>
<dbReference type="Pfam" id="PF01382">
    <property type="entry name" value="Avidin"/>
    <property type="match status" value="1"/>
</dbReference>
<keyword evidence="5 8" id="KW-1015">Disulfide bond</keyword>
<dbReference type="InterPro" id="IPR005469">
    <property type="entry name" value="Avidin"/>
</dbReference>
<dbReference type="SUPFAM" id="SSF50876">
    <property type="entry name" value="Avidin/streptavidin"/>
    <property type="match status" value="1"/>
</dbReference>
<comment type="caution">
    <text evidence="10">The sequence shown here is derived from an EMBL/GenBank/DDBJ whole genome shotgun (WGS) entry which is preliminary data.</text>
</comment>
<keyword evidence="4 9" id="KW-0732">Signal</keyword>
<feature type="non-terminal residue" evidence="10">
    <location>
        <position position="112"/>
    </location>
</feature>
<evidence type="ECO:0000313" key="11">
    <source>
        <dbReference type="Proteomes" id="UP000517892"/>
    </source>
</evidence>
<comment type="function">
    <text evidence="9">Forms a strong non-covalent specific complex with biotin.</text>
</comment>
<dbReference type="Gene3D" id="2.40.128.30">
    <property type="entry name" value="Avidin-like"/>
    <property type="match status" value="1"/>
</dbReference>
<evidence type="ECO:0000256" key="1">
    <source>
        <dbReference type="ARBA" id="ARBA00004613"/>
    </source>
</evidence>
<comment type="subcellular location">
    <subcellularLocation>
        <location evidence="1 9">Secreted</location>
    </subcellularLocation>
</comment>
<evidence type="ECO:0000256" key="4">
    <source>
        <dbReference type="ARBA" id="ARBA00022729"/>
    </source>
</evidence>
<evidence type="ECO:0000256" key="9">
    <source>
        <dbReference type="RuleBase" id="RU369114"/>
    </source>
</evidence>
<dbReference type="PANTHER" id="PTHR34399:SF3">
    <property type="entry name" value="AVID PROTEIN-RELATED"/>
    <property type="match status" value="1"/>
</dbReference>
<dbReference type="GO" id="GO:0009374">
    <property type="term" value="F:biotin binding"/>
    <property type="evidence" value="ECO:0007669"/>
    <property type="project" value="UniProtKB-UniRule"/>
</dbReference>
<evidence type="ECO:0000256" key="7">
    <source>
        <dbReference type="ARBA" id="ARBA00023267"/>
    </source>
</evidence>
<feature type="non-terminal residue" evidence="10">
    <location>
        <position position="1"/>
    </location>
</feature>
<dbReference type="AlphaFoldDB" id="A0A7K5A6Z8"/>
<evidence type="ECO:0000313" key="10">
    <source>
        <dbReference type="EMBL" id="NWR79047.1"/>
    </source>
</evidence>
<evidence type="ECO:0000256" key="3">
    <source>
        <dbReference type="ARBA" id="ARBA00022525"/>
    </source>
</evidence>
<keyword evidence="6 9" id="KW-0325">Glycoprotein</keyword>
<feature type="disulfide bond" evidence="8">
    <location>
        <begin position="2"/>
        <end position="81"/>
    </location>
</feature>
<reference evidence="10 11" key="1">
    <citation type="submission" date="2019-09" db="EMBL/GenBank/DDBJ databases">
        <title>Bird 10,000 Genomes (B10K) Project - Family phase.</title>
        <authorList>
            <person name="Zhang G."/>
        </authorList>
    </citation>
    <scope>NUCLEOTIDE SEQUENCE [LARGE SCALE GENOMIC DNA]</scope>
    <source>
        <strain evidence="10">B10K-DU-017-25</strain>
        <tissue evidence="10">Mixed tissue sample</tissue>
    </source>
</reference>
<dbReference type="PANTHER" id="PTHR34399">
    <property type="entry name" value="AVIDIN-RELATED"/>
    <property type="match status" value="1"/>
</dbReference>
<sequence>RCNLTGWWENELGSRMHVSEVDTEGNFSGVYYTAVSSAQKPIEPCPLVGSQHLDEDGQCTFGFTVNWKKFSDSTAVFVGQCFAAEGQEEVLQSSWLLREKVDSLPSDWKATR</sequence>
<comment type="similarity">
    <text evidence="2 9">Belongs to the avidin/streptavidin family.</text>
</comment>
<evidence type="ECO:0000256" key="8">
    <source>
        <dbReference type="PIRSR" id="PIRSR605468-51"/>
    </source>
</evidence>
<name>A0A7K5A6Z8_9AVES</name>